<keyword evidence="4 6" id="KW-0472">Membrane</keyword>
<feature type="transmembrane region" description="Helical" evidence="6">
    <location>
        <begin position="79"/>
        <end position="99"/>
    </location>
</feature>
<evidence type="ECO:0000259" key="7">
    <source>
        <dbReference type="Pfam" id="PF20684"/>
    </source>
</evidence>
<gene>
    <name evidence="8" type="ORF">ABVK25_010600</name>
</gene>
<dbReference type="Pfam" id="PF20684">
    <property type="entry name" value="Fung_rhodopsin"/>
    <property type="match status" value="1"/>
</dbReference>
<evidence type="ECO:0000256" key="4">
    <source>
        <dbReference type="ARBA" id="ARBA00023136"/>
    </source>
</evidence>
<evidence type="ECO:0000256" key="2">
    <source>
        <dbReference type="ARBA" id="ARBA00022692"/>
    </source>
</evidence>
<feature type="domain" description="Rhodopsin" evidence="7">
    <location>
        <begin position="1"/>
        <end position="139"/>
    </location>
</feature>
<keyword evidence="3 6" id="KW-1133">Transmembrane helix</keyword>
<comment type="caution">
    <text evidence="8">The sequence shown here is derived from an EMBL/GenBank/DDBJ whole genome shotgun (WGS) entry which is preliminary data.</text>
</comment>
<comment type="similarity">
    <text evidence="5">Belongs to the SAT4 family.</text>
</comment>
<dbReference type="Proteomes" id="UP001590951">
    <property type="component" value="Unassembled WGS sequence"/>
</dbReference>
<reference evidence="8 9" key="1">
    <citation type="submission" date="2024-09" db="EMBL/GenBank/DDBJ databases">
        <title>Rethinking Asexuality: The Enigmatic Case of Functional Sexual Genes in Lepraria (Stereocaulaceae).</title>
        <authorList>
            <person name="Doellman M."/>
            <person name="Sun Y."/>
            <person name="Barcenas-Pena A."/>
            <person name="Lumbsch H.T."/>
            <person name="Grewe F."/>
        </authorList>
    </citation>
    <scope>NUCLEOTIDE SEQUENCE [LARGE SCALE GENOMIC DNA]</scope>
    <source>
        <strain evidence="8 9">Grewe 0041</strain>
    </source>
</reference>
<comment type="subcellular location">
    <subcellularLocation>
        <location evidence="1">Membrane</location>
        <topology evidence="1">Multi-pass membrane protein</topology>
    </subcellularLocation>
</comment>
<feature type="transmembrane region" description="Helical" evidence="6">
    <location>
        <begin position="43"/>
        <end position="67"/>
    </location>
</feature>
<evidence type="ECO:0000256" key="1">
    <source>
        <dbReference type="ARBA" id="ARBA00004141"/>
    </source>
</evidence>
<name>A0ABR4AV64_9LECA</name>
<evidence type="ECO:0000256" key="3">
    <source>
        <dbReference type="ARBA" id="ARBA00022989"/>
    </source>
</evidence>
<accession>A0ABR4AV64</accession>
<dbReference type="PANTHER" id="PTHR33048:SF146">
    <property type="entry name" value="INTEGRAL MEMBRANE PROTEIN"/>
    <property type="match status" value="1"/>
</dbReference>
<evidence type="ECO:0000313" key="8">
    <source>
        <dbReference type="EMBL" id="KAL2049170.1"/>
    </source>
</evidence>
<proteinExistence type="inferred from homology"/>
<dbReference type="EMBL" id="JBHFEH010000070">
    <property type="protein sequence ID" value="KAL2049170.1"/>
    <property type="molecule type" value="Genomic_DNA"/>
</dbReference>
<dbReference type="InterPro" id="IPR049326">
    <property type="entry name" value="Rhodopsin_dom_fungi"/>
</dbReference>
<sequence length="275" mass="29925">MAFVTATNLSSAAIFLSECRPLRKVWDPSVPGTCVSSGTVVFAGYYNGAVSVVCDWMLAGLPMFCMWKVQMRLSVKAGICVLMAMGFFSGVCALVRSVLEISFAASDLTWDLISLDIAASLEQNIGIIAACIPTLKPFFNPSIRRSRSKTSPRSKLTTNSGIGRQLDEDEFRLHKVPGSEITPLPISPPNPTHAEITATKNRVSDQGCWMSRMRSADEVSLETLNGRTSQMGGITKTTEICCESRHDSWRGLGLLRGGIMRSGWGLIGLEDYLFG</sequence>
<dbReference type="PANTHER" id="PTHR33048">
    <property type="entry name" value="PTH11-LIKE INTEGRAL MEMBRANE PROTEIN (AFU_ORTHOLOGUE AFUA_5G11245)"/>
    <property type="match status" value="1"/>
</dbReference>
<evidence type="ECO:0000256" key="5">
    <source>
        <dbReference type="ARBA" id="ARBA00038359"/>
    </source>
</evidence>
<keyword evidence="9" id="KW-1185">Reference proteome</keyword>
<evidence type="ECO:0000256" key="6">
    <source>
        <dbReference type="SAM" id="Phobius"/>
    </source>
</evidence>
<keyword evidence="2 6" id="KW-0812">Transmembrane</keyword>
<dbReference type="InterPro" id="IPR052337">
    <property type="entry name" value="SAT4-like"/>
</dbReference>
<protein>
    <recommendedName>
        <fullName evidence="7">Rhodopsin domain-containing protein</fullName>
    </recommendedName>
</protein>
<organism evidence="8 9">
    <name type="scientific">Lepraria finkii</name>
    <dbReference type="NCBI Taxonomy" id="1340010"/>
    <lineage>
        <taxon>Eukaryota</taxon>
        <taxon>Fungi</taxon>
        <taxon>Dikarya</taxon>
        <taxon>Ascomycota</taxon>
        <taxon>Pezizomycotina</taxon>
        <taxon>Lecanoromycetes</taxon>
        <taxon>OSLEUM clade</taxon>
        <taxon>Lecanoromycetidae</taxon>
        <taxon>Lecanorales</taxon>
        <taxon>Lecanorineae</taxon>
        <taxon>Stereocaulaceae</taxon>
        <taxon>Lepraria</taxon>
    </lineage>
</organism>
<evidence type="ECO:0000313" key="9">
    <source>
        <dbReference type="Proteomes" id="UP001590951"/>
    </source>
</evidence>